<dbReference type="EMBL" id="QUQM01000001">
    <property type="protein sequence ID" value="KAA8650180.1"/>
    <property type="molecule type" value="Genomic_DNA"/>
</dbReference>
<dbReference type="PANTHER" id="PTHR44051">
    <property type="entry name" value="GLUTATHIONE S-TRANSFERASE-RELATED"/>
    <property type="match status" value="1"/>
</dbReference>
<dbReference type="GeneID" id="54325563"/>
<proteinExistence type="predicted"/>
<dbReference type="SUPFAM" id="SSF52833">
    <property type="entry name" value="Thioredoxin-like"/>
    <property type="match status" value="1"/>
</dbReference>
<evidence type="ECO:0000313" key="3">
    <source>
        <dbReference type="EMBL" id="THC92013.1"/>
    </source>
</evidence>
<dbReference type="SUPFAM" id="SSF47616">
    <property type="entry name" value="GST C-terminal domain-like"/>
    <property type="match status" value="1"/>
</dbReference>
<dbReference type="EMBL" id="SOSA01000365">
    <property type="protein sequence ID" value="THC92013.1"/>
    <property type="molecule type" value="Genomic_DNA"/>
</dbReference>
<feature type="domain" description="GST C-terminal" evidence="1">
    <location>
        <begin position="88"/>
        <end position="201"/>
    </location>
</feature>
<evidence type="ECO:0000259" key="1">
    <source>
        <dbReference type="PROSITE" id="PS50405"/>
    </source>
</evidence>
<organism evidence="3 4">
    <name type="scientific">Aspergillus tanneri</name>
    <dbReference type="NCBI Taxonomy" id="1220188"/>
    <lineage>
        <taxon>Eukaryota</taxon>
        <taxon>Fungi</taxon>
        <taxon>Dikarya</taxon>
        <taxon>Ascomycota</taxon>
        <taxon>Pezizomycotina</taxon>
        <taxon>Eurotiomycetes</taxon>
        <taxon>Eurotiomycetidae</taxon>
        <taxon>Eurotiales</taxon>
        <taxon>Aspergillaceae</taxon>
        <taxon>Aspergillus</taxon>
        <taxon>Aspergillus subgen. Circumdati</taxon>
    </lineage>
</organism>
<dbReference type="RefSeq" id="XP_033429541.1">
    <property type="nucleotide sequence ID" value="XM_033567546.1"/>
</dbReference>
<evidence type="ECO:0000313" key="2">
    <source>
        <dbReference type="EMBL" id="KAA8650180.1"/>
    </source>
</evidence>
<name>A0A4S3JA90_9EURO</name>
<dbReference type="PROSITE" id="PS50405">
    <property type="entry name" value="GST_CTER"/>
    <property type="match status" value="1"/>
</dbReference>
<keyword evidence="4" id="KW-1185">Reference proteome</keyword>
<gene>
    <name evidence="2" type="ORF">ATNIH1004_002861</name>
    <name evidence="3" type="ORF">EYZ11_008512</name>
</gene>
<dbReference type="STRING" id="1220188.A0A4S3JA90"/>
<protein>
    <recommendedName>
        <fullName evidence="1">GST C-terminal domain-containing protein</fullName>
    </recommendedName>
</protein>
<dbReference type="OrthoDB" id="2309723at2759"/>
<evidence type="ECO:0000313" key="5">
    <source>
        <dbReference type="Proteomes" id="UP000324241"/>
    </source>
</evidence>
<dbReference type="Proteomes" id="UP000324241">
    <property type="component" value="Unassembled WGS sequence"/>
</dbReference>
<reference evidence="2 5" key="2">
    <citation type="submission" date="2019-08" db="EMBL/GenBank/DDBJ databases">
        <title>The genome sequence of a newly discovered highly antifungal drug resistant Aspergillus species, Aspergillus tanneri NIH 1004.</title>
        <authorList>
            <person name="Mounaud S."/>
            <person name="Singh I."/>
            <person name="Joardar V."/>
            <person name="Pakala S."/>
            <person name="Pakala S."/>
            <person name="Venepally P."/>
            <person name="Chung J.K."/>
            <person name="Losada L."/>
            <person name="Nierman W.C."/>
        </authorList>
    </citation>
    <scope>NUCLEOTIDE SEQUENCE [LARGE SCALE GENOMIC DNA]</scope>
    <source>
        <strain evidence="2 5">NIH1004</strain>
    </source>
</reference>
<dbReference type="AlphaFoldDB" id="A0A4S3JA90"/>
<accession>A0A4S3JA90</accession>
<dbReference type="InterPro" id="IPR036282">
    <property type="entry name" value="Glutathione-S-Trfase_C_sf"/>
</dbReference>
<dbReference type="InterPro" id="IPR036249">
    <property type="entry name" value="Thioredoxin-like_sf"/>
</dbReference>
<dbReference type="CDD" id="cd03188">
    <property type="entry name" value="GST_C_Beta"/>
    <property type="match status" value="1"/>
</dbReference>
<reference evidence="3 4" key="1">
    <citation type="submission" date="2019-03" db="EMBL/GenBank/DDBJ databases">
        <title>The genome sequence of a newly discovered highly antifungal drug resistant Aspergillus species, Aspergillus tanneri NIH 1004.</title>
        <authorList>
            <person name="Mounaud S."/>
            <person name="Singh I."/>
            <person name="Joardar V."/>
            <person name="Pakala S."/>
            <person name="Pakala S."/>
            <person name="Venepally P."/>
            <person name="Hoover J."/>
            <person name="Nierman W."/>
            <person name="Chung J."/>
            <person name="Losada L."/>
        </authorList>
    </citation>
    <scope>NUCLEOTIDE SEQUENCE [LARGE SCALE GENOMIC DNA]</scope>
    <source>
        <strain evidence="3 4">NIH1004</strain>
    </source>
</reference>
<dbReference type="PANTHER" id="PTHR44051:SF8">
    <property type="entry name" value="GLUTATHIONE S-TRANSFERASE GSTA"/>
    <property type="match status" value="1"/>
</dbReference>
<dbReference type="VEuPathDB" id="FungiDB:EYZ11_008512"/>
<comment type="caution">
    <text evidence="3">The sequence shown here is derived from an EMBL/GenBank/DDBJ whole genome shotgun (WGS) entry which is preliminary data.</text>
</comment>
<dbReference type="Gene3D" id="3.40.30.10">
    <property type="entry name" value="Glutaredoxin"/>
    <property type="match status" value="1"/>
</dbReference>
<dbReference type="Proteomes" id="UP000308092">
    <property type="component" value="Unassembled WGS sequence"/>
</dbReference>
<dbReference type="Gene3D" id="1.20.1050.10">
    <property type="match status" value="1"/>
</dbReference>
<dbReference type="InterPro" id="IPR010987">
    <property type="entry name" value="Glutathione-S-Trfase_C-like"/>
</dbReference>
<evidence type="ECO:0000313" key="4">
    <source>
        <dbReference type="Proteomes" id="UP000308092"/>
    </source>
</evidence>
<sequence length="201" mass="22854">MCIYIYRSVFDSDPPQCQSSFSSPWAPAPSTPNILLHEVGADFEPIQVVNKGIQVNLSEDVHRINPKMRVPVIAVDDQVVTELPAVATVIETARVYEWMNYLSGTLHKSGFGHFFRPDRWTAAMDAASLEAVKTNAWKNVLDCFYYIKRKLQGVHGVREQLTAVDPFLYVFYRWGEMSGEDMSAYPKYTALVRNLEARETV</sequence>